<dbReference type="InterPro" id="IPR050882">
    <property type="entry name" value="Prepilin_peptidase/N-MTase"/>
</dbReference>
<keyword evidence="2" id="KW-0812">Transmembrane</keyword>
<comment type="similarity">
    <text evidence="1">Belongs to the peptidase A24 family.</text>
</comment>
<dbReference type="EMBL" id="QSIS01000023">
    <property type="protein sequence ID" value="RHD05324.1"/>
    <property type="molecule type" value="Genomic_DNA"/>
</dbReference>
<dbReference type="RefSeq" id="WP_118149174.1">
    <property type="nucleotide sequence ID" value="NZ_QRNK01000009.1"/>
</dbReference>
<dbReference type="Proteomes" id="UP000284794">
    <property type="component" value="Unassembled WGS sequence"/>
</dbReference>
<protein>
    <recommendedName>
        <fullName evidence="3">Prepilin type IV endopeptidase peptidase domain-containing protein</fullName>
    </recommendedName>
</protein>
<proteinExistence type="inferred from homology"/>
<evidence type="ECO:0000256" key="1">
    <source>
        <dbReference type="ARBA" id="ARBA00005801"/>
    </source>
</evidence>
<dbReference type="AlphaFoldDB" id="A0A414D5A0"/>
<feature type="transmembrane region" description="Helical" evidence="2">
    <location>
        <begin position="134"/>
        <end position="151"/>
    </location>
</feature>
<gene>
    <name evidence="4" type="ORF">DW811_13220</name>
</gene>
<organism evidence="4 5">
    <name type="scientific">Lachnospira eligens</name>
    <dbReference type="NCBI Taxonomy" id="39485"/>
    <lineage>
        <taxon>Bacteria</taxon>
        <taxon>Bacillati</taxon>
        <taxon>Bacillota</taxon>
        <taxon>Clostridia</taxon>
        <taxon>Lachnospirales</taxon>
        <taxon>Lachnospiraceae</taxon>
        <taxon>Lachnospira</taxon>
    </lineage>
</organism>
<accession>A0A414D5A0</accession>
<dbReference type="PANTHER" id="PTHR30487">
    <property type="entry name" value="TYPE 4 PREPILIN-LIKE PROTEINS LEADER PEPTIDE-PROCESSING ENZYME"/>
    <property type="match status" value="1"/>
</dbReference>
<evidence type="ECO:0000313" key="4">
    <source>
        <dbReference type="EMBL" id="RHD05324.1"/>
    </source>
</evidence>
<dbReference type="Pfam" id="PF01478">
    <property type="entry name" value="Peptidase_A24"/>
    <property type="match status" value="1"/>
</dbReference>
<feature type="domain" description="Prepilin type IV endopeptidase peptidase" evidence="3">
    <location>
        <begin position="8"/>
        <end position="112"/>
    </location>
</feature>
<dbReference type="GO" id="GO:0005886">
    <property type="term" value="C:plasma membrane"/>
    <property type="evidence" value="ECO:0007669"/>
    <property type="project" value="TreeGrafter"/>
</dbReference>
<keyword evidence="2" id="KW-1133">Transmembrane helix</keyword>
<reference evidence="4 5" key="1">
    <citation type="submission" date="2018-08" db="EMBL/GenBank/DDBJ databases">
        <title>A genome reference for cultivated species of the human gut microbiota.</title>
        <authorList>
            <person name="Zou Y."/>
            <person name="Xue W."/>
            <person name="Luo G."/>
        </authorList>
    </citation>
    <scope>NUCLEOTIDE SEQUENCE [LARGE SCALE GENOMIC DNA]</scope>
    <source>
        <strain evidence="4 5">AM32-2AC</strain>
    </source>
</reference>
<dbReference type="PANTHER" id="PTHR30487:SF0">
    <property type="entry name" value="PREPILIN LEADER PEPTIDASE_N-METHYLTRANSFERASE-RELATED"/>
    <property type="match status" value="1"/>
</dbReference>
<sequence length="157" mass="16746">MPDIISVIIALVLVIVAAVHDLREFRIPNRLIVAGIVAGLSVIVIRAFTGEYIGNYILGTLAGLAGMIFLYIIRAVGAGDVKLLAVIGMLTGLDFVLQLMAVSLITGLFTGIVELFLKKTREVSMGSNGIKAHGFHYAVGVLAGYVVVLVYRCVVFL</sequence>
<comment type="caution">
    <text evidence="4">The sequence shown here is derived from an EMBL/GenBank/DDBJ whole genome shotgun (WGS) entry which is preliminary data.</text>
</comment>
<dbReference type="GO" id="GO:0006465">
    <property type="term" value="P:signal peptide processing"/>
    <property type="evidence" value="ECO:0007669"/>
    <property type="project" value="TreeGrafter"/>
</dbReference>
<dbReference type="Gene3D" id="1.20.120.1220">
    <property type="match status" value="1"/>
</dbReference>
<feature type="transmembrane region" description="Helical" evidence="2">
    <location>
        <begin position="83"/>
        <end position="113"/>
    </location>
</feature>
<feature type="transmembrane region" description="Helical" evidence="2">
    <location>
        <begin position="56"/>
        <end position="77"/>
    </location>
</feature>
<evidence type="ECO:0000256" key="2">
    <source>
        <dbReference type="SAM" id="Phobius"/>
    </source>
</evidence>
<name>A0A414D5A0_9FIRM</name>
<evidence type="ECO:0000313" key="5">
    <source>
        <dbReference type="Proteomes" id="UP000284794"/>
    </source>
</evidence>
<keyword evidence="2" id="KW-0472">Membrane</keyword>
<dbReference type="GO" id="GO:0004190">
    <property type="term" value="F:aspartic-type endopeptidase activity"/>
    <property type="evidence" value="ECO:0007669"/>
    <property type="project" value="InterPro"/>
</dbReference>
<feature type="transmembrane region" description="Helical" evidence="2">
    <location>
        <begin position="31"/>
        <end position="49"/>
    </location>
</feature>
<dbReference type="InterPro" id="IPR000045">
    <property type="entry name" value="Prepilin_IV_endopep_pep"/>
</dbReference>
<evidence type="ECO:0000259" key="3">
    <source>
        <dbReference type="Pfam" id="PF01478"/>
    </source>
</evidence>